<accession>A0A0P7HUP5</accession>
<proteinExistence type="inferred from homology"/>
<keyword evidence="1" id="KW-1133">Transmembrane helix</keyword>
<feature type="transmembrane region" description="Helical" evidence="1">
    <location>
        <begin position="111"/>
        <end position="132"/>
    </location>
</feature>
<protein>
    <recommendedName>
        <fullName evidence="1">Probable queuosine precursor transporter</fullName>
        <shortName evidence="1">Q precursor transporter</shortName>
    </recommendedName>
</protein>
<dbReference type="AlphaFoldDB" id="A0A0P7HUP5"/>
<reference evidence="3" key="1">
    <citation type="submission" date="2013-11" db="EMBL/GenBank/DDBJ databases">
        <authorList>
            <person name="Hoang H.T."/>
            <person name="Killian M.L."/>
            <person name="Madson D.M."/>
            <person name="Arruda P.H.E."/>
            <person name="Sun D."/>
            <person name="Schwartz K.J."/>
            <person name="Yoon K."/>
        </authorList>
    </citation>
    <scope>NUCLEOTIDE SEQUENCE [LARGE SCALE GENOMIC DNA]</scope>
    <source>
        <strain evidence="3">CDK2</strain>
    </source>
</reference>
<keyword evidence="3" id="KW-1185">Reference proteome</keyword>
<keyword evidence="1" id="KW-0813">Transport</keyword>
<dbReference type="InterPro" id="IPR003744">
    <property type="entry name" value="YhhQ"/>
</dbReference>
<organism evidence="2 3">
    <name type="scientific">Halolamina pelagica</name>
    <dbReference type="NCBI Taxonomy" id="699431"/>
    <lineage>
        <taxon>Archaea</taxon>
        <taxon>Methanobacteriati</taxon>
        <taxon>Methanobacteriota</taxon>
        <taxon>Stenosarchaea group</taxon>
        <taxon>Halobacteria</taxon>
        <taxon>Halobacteriales</taxon>
        <taxon>Haloferacaceae</taxon>
    </lineage>
</organism>
<feature type="transmembrane region" description="Helical" evidence="1">
    <location>
        <begin position="153"/>
        <end position="180"/>
    </location>
</feature>
<dbReference type="STRING" id="699431.SY89_01173"/>
<sequence>MSADRRPLPVDRLLLAALFVTALVTAQLTAAKLLSFQLPFAIPVAGSALTLPGAALAYALTYFASDCYAELYGKRAARELVNVAFLMNFVVLALVWSTIVAPAANPEFASTFSSVLGASTNIVAASLLAYVVSQNWDVIAFHRLKEYTDGGKLWLRNIGSTASSQLIDTVIFVGVAFWVLPQLGINPGLGLPLVGGGPVPSVAALIVGQYVLKLGIAVIDTPFVYAAVAAARRRDADERRLFTT</sequence>
<evidence type="ECO:0000313" key="2">
    <source>
        <dbReference type="EMBL" id="KPN30440.1"/>
    </source>
</evidence>
<name>A0A0P7HUP5_9EURY</name>
<dbReference type="Proteomes" id="UP000050535">
    <property type="component" value="Unassembled WGS sequence"/>
</dbReference>
<dbReference type="HAMAP" id="MF_02088">
    <property type="entry name" value="Q_prec_transport"/>
    <property type="match status" value="1"/>
</dbReference>
<comment type="subcellular location">
    <subcellularLocation>
        <location evidence="1">Cell membrane</location>
        <topology evidence="1">Multi-pass membrane protein</topology>
    </subcellularLocation>
</comment>
<comment type="similarity">
    <text evidence="1">Belongs to the vitamin uptake transporter (VUT/ECF) (TC 2.A.88) family. Q precursor transporter subfamily.</text>
</comment>
<dbReference type="GO" id="GO:0005886">
    <property type="term" value="C:plasma membrane"/>
    <property type="evidence" value="ECO:0007669"/>
    <property type="project" value="UniProtKB-SubCell"/>
</dbReference>
<feature type="transmembrane region" description="Helical" evidence="1">
    <location>
        <begin position="210"/>
        <end position="231"/>
    </location>
</feature>
<keyword evidence="1" id="KW-0472">Membrane</keyword>
<dbReference type="OrthoDB" id="82146at2157"/>
<dbReference type="NCBIfam" id="TIGR00697">
    <property type="entry name" value="queuosine precursor transporter"/>
    <property type="match status" value="1"/>
</dbReference>
<gene>
    <name evidence="2" type="ORF">SY89_01173</name>
</gene>
<evidence type="ECO:0000313" key="3">
    <source>
        <dbReference type="Proteomes" id="UP000050535"/>
    </source>
</evidence>
<dbReference type="PANTHER" id="PTHR34300">
    <property type="entry name" value="QUEUOSINE PRECURSOR TRANSPORTER-RELATED"/>
    <property type="match status" value="1"/>
</dbReference>
<comment type="caution">
    <text evidence="2">The sequence shown here is derived from an EMBL/GenBank/DDBJ whole genome shotgun (WGS) entry which is preliminary data.</text>
</comment>
<dbReference type="PANTHER" id="PTHR34300:SF2">
    <property type="entry name" value="QUEUOSINE PRECURSOR TRANSPORTER-RELATED"/>
    <property type="match status" value="1"/>
</dbReference>
<feature type="transmembrane region" description="Helical" evidence="1">
    <location>
        <begin position="40"/>
        <end position="60"/>
    </location>
</feature>
<dbReference type="EMBL" id="LGUC01000001">
    <property type="protein sequence ID" value="KPN30440.1"/>
    <property type="molecule type" value="Genomic_DNA"/>
</dbReference>
<feature type="transmembrane region" description="Helical" evidence="1">
    <location>
        <begin position="80"/>
        <end position="99"/>
    </location>
</feature>
<dbReference type="GO" id="GO:0022857">
    <property type="term" value="F:transmembrane transporter activity"/>
    <property type="evidence" value="ECO:0007669"/>
    <property type="project" value="UniProtKB-UniRule"/>
</dbReference>
<evidence type="ECO:0000256" key="1">
    <source>
        <dbReference type="HAMAP-Rule" id="MF_02088"/>
    </source>
</evidence>
<comment type="function">
    <text evidence="1">Involved in the import of queuosine (Q) precursors, required for Q precursor salvage.</text>
</comment>
<keyword evidence="1" id="KW-1003">Cell membrane</keyword>
<dbReference type="RefSeq" id="WP_204374419.1">
    <property type="nucleotide sequence ID" value="NZ_LGUC01000001.1"/>
</dbReference>
<keyword evidence="1" id="KW-0812">Transmembrane</keyword>
<dbReference type="PATRIC" id="fig|699431.3.peg.1200"/>
<dbReference type="Pfam" id="PF02592">
    <property type="entry name" value="Vut_1"/>
    <property type="match status" value="1"/>
</dbReference>